<accession>A0ABV8AA04</accession>
<comment type="caution">
    <text evidence="1">The sequence shown here is derived from an EMBL/GenBank/DDBJ whole genome shotgun (WGS) entry which is preliminary data.</text>
</comment>
<keyword evidence="2" id="KW-1185">Reference proteome</keyword>
<dbReference type="RefSeq" id="WP_380077516.1">
    <property type="nucleotide sequence ID" value="NZ_JBHRZF010000116.1"/>
</dbReference>
<reference evidence="2" key="1">
    <citation type="journal article" date="2019" name="Int. J. Syst. Evol. Microbiol.">
        <title>The Global Catalogue of Microorganisms (GCM) 10K type strain sequencing project: providing services to taxonomists for standard genome sequencing and annotation.</title>
        <authorList>
            <consortium name="The Broad Institute Genomics Platform"/>
            <consortium name="The Broad Institute Genome Sequencing Center for Infectious Disease"/>
            <person name="Wu L."/>
            <person name="Ma J."/>
        </authorList>
    </citation>
    <scope>NUCLEOTIDE SEQUENCE [LARGE SCALE GENOMIC DNA]</scope>
    <source>
        <strain evidence="2">CCTCC AB 2013263</strain>
    </source>
</reference>
<dbReference type="Proteomes" id="UP001595748">
    <property type="component" value="Unassembled WGS sequence"/>
</dbReference>
<gene>
    <name evidence="1" type="ORF">ACFOPQ_09655</name>
</gene>
<name>A0ABV8AA04_9DEIO</name>
<organism evidence="1 2">
    <name type="scientific">Deinococcus antarcticus</name>
    <dbReference type="NCBI Taxonomy" id="1298767"/>
    <lineage>
        <taxon>Bacteria</taxon>
        <taxon>Thermotogati</taxon>
        <taxon>Deinococcota</taxon>
        <taxon>Deinococci</taxon>
        <taxon>Deinococcales</taxon>
        <taxon>Deinococcaceae</taxon>
        <taxon>Deinococcus</taxon>
    </lineage>
</organism>
<proteinExistence type="predicted"/>
<dbReference type="EMBL" id="JBHRZF010000116">
    <property type="protein sequence ID" value="MFC3861025.1"/>
    <property type="molecule type" value="Genomic_DNA"/>
</dbReference>
<sequence length="435" mass="48929">MSVLIRGRHPNRILLPTQEVAALTRLHQTDGAWTVPEMQSHLEVERYRQLVRQDILRCISTDIGPLILLTMNGQVAVFGNLKGSVSLITQQNRAYFRLALAHLGWSLPAPGGWSRGLEDYAKAAKAGRFHEVVTPEGNVLAAAKLTADGFSRKHYGRVVQRLKSTALAQDFEVYLITPNARRNHKLIERAASFLHVIQFRPELPEGAAQLIRAIRPSPHQKPPAPGPYLAGEAWRTDPRFRSLPTSVQNILQKTREERIAAALRSIEVDGVMSAAQLRSFYALEPADIPGVLRVETHLRTTPTQPASEQEVTFLTLSRRLARLDDHRLAHRCGTGRMRHLLNVPADPERWKAEHRGRLKLEEPDALYTSSKSIEIAIEYDAGTYRPATIERKLTTFNDRGFKIVWGVSNPVRQRKLAAEIGASLCHDVLLAEWWT</sequence>
<evidence type="ECO:0000313" key="2">
    <source>
        <dbReference type="Proteomes" id="UP001595748"/>
    </source>
</evidence>
<protein>
    <submittedName>
        <fullName evidence="1">Uncharacterized protein</fullName>
    </submittedName>
</protein>
<evidence type="ECO:0000313" key="1">
    <source>
        <dbReference type="EMBL" id="MFC3861025.1"/>
    </source>
</evidence>